<comment type="similarity">
    <text evidence="2">Belongs to the OmpP1/FadL family.</text>
</comment>
<feature type="signal peptide" evidence="8">
    <location>
        <begin position="1"/>
        <end position="32"/>
    </location>
</feature>
<evidence type="ECO:0000313" key="10">
    <source>
        <dbReference type="Proteomes" id="UP000562027"/>
    </source>
</evidence>
<dbReference type="PANTHER" id="PTHR35093">
    <property type="entry name" value="OUTER MEMBRANE PROTEIN NMB0088-RELATED"/>
    <property type="match status" value="1"/>
</dbReference>
<evidence type="ECO:0000256" key="3">
    <source>
        <dbReference type="ARBA" id="ARBA00022452"/>
    </source>
</evidence>
<dbReference type="SUPFAM" id="SSF56935">
    <property type="entry name" value="Porins"/>
    <property type="match status" value="1"/>
</dbReference>
<keyword evidence="7" id="KW-0998">Cell outer membrane</keyword>
<proteinExistence type="inferred from homology"/>
<dbReference type="GO" id="GO:0015483">
    <property type="term" value="F:long-chain fatty acid transporting porin activity"/>
    <property type="evidence" value="ECO:0007669"/>
    <property type="project" value="TreeGrafter"/>
</dbReference>
<accession>A0A840L8T4</accession>
<feature type="chain" id="PRO_5032674317" evidence="8">
    <location>
        <begin position="33"/>
        <end position="494"/>
    </location>
</feature>
<evidence type="ECO:0000313" key="9">
    <source>
        <dbReference type="EMBL" id="MBB4843082.1"/>
    </source>
</evidence>
<keyword evidence="4" id="KW-0812">Transmembrane</keyword>
<evidence type="ECO:0000256" key="7">
    <source>
        <dbReference type="ARBA" id="ARBA00023237"/>
    </source>
</evidence>
<dbReference type="InterPro" id="IPR005017">
    <property type="entry name" value="OMPP1/FadL/TodX"/>
</dbReference>
<dbReference type="RefSeq" id="WP_184298038.1">
    <property type="nucleotide sequence ID" value="NZ_JACHLP010000003.1"/>
</dbReference>
<protein>
    <submittedName>
        <fullName evidence="9">Long-chain fatty acid transport protein</fullName>
    </submittedName>
</protein>
<organism evidence="9 10">
    <name type="scientific">Roseateles oligotrophus</name>
    <dbReference type="NCBI Taxonomy" id="1769250"/>
    <lineage>
        <taxon>Bacteria</taxon>
        <taxon>Pseudomonadati</taxon>
        <taxon>Pseudomonadota</taxon>
        <taxon>Betaproteobacteria</taxon>
        <taxon>Burkholderiales</taxon>
        <taxon>Sphaerotilaceae</taxon>
        <taxon>Roseateles</taxon>
    </lineage>
</organism>
<reference evidence="9 10" key="1">
    <citation type="submission" date="2020-08" db="EMBL/GenBank/DDBJ databases">
        <title>Functional genomics of gut bacteria from endangered species of beetles.</title>
        <authorList>
            <person name="Carlos-Shanley C."/>
        </authorList>
    </citation>
    <scope>NUCLEOTIDE SEQUENCE [LARGE SCALE GENOMIC DNA]</scope>
    <source>
        <strain evidence="9 10">S00239</strain>
    </source>
</reference>
<keyword evidence="6" id="KW-0472">Membrane</keyword>
<comment type="subcellular location">
    <subcellularLocation>
        <location evidence="1">Cell outer membrane</location>
        <topology evidence="1">Multi-pass membrane protein</topology>
    </subcellularLocation>
</comment>
<dbReference type="Proteomes" id="UP000562027">
    <property type="component" value="Unassembled WGS sequence"/>
</dbReference>
<evidence type="ECO:0000256" key="4">
    <source>
        <dbReference type="ARBA" id="ARBA00022692"/>
    </source>
</evidence>
<evidence type="ECO:0000256" key="6">
    <source>
        <dbReference type="ARBA" id="ARBA00023136"/>
    </source>
</evidence>
<keyword evidence="5 8" id="KW-0732">Signal</keyword>
<sequence>MPRPSPTRRRHPAFPLLLLCASLSLAAASAQASGYRFGTQSAAAEGTANANGAEGADASTLFANPAAITRLKGWQFSGVLDYVNPTVRFSDAGSIISLPGSGFQPRPISAVGDQQTPTKATVVPHAYLSYQASDELAYGLGLFVPSGAKLDYAQGWGGRYNLNSVELKAFALNPNIAWKPSRQVSLAFGLTAEYMQGDLSRAVPYGSAYAAGLLAAAQQAATGGAPGLAQQLQQQAGQVFGNAAFDGNVAIHGKDWALGANLALLWEVNEATRLGLAWRSGISHKLKGTADWTQPANLPPAVLAAVTGAPYDGHGKLDHNDSGASVSVKTPDSVSLQAFHQLNSRFALMADATWTRQSTLQQLRIEFDNTTAPSITAEHWRDVWRLSLGASWRATPELLLRAGLSHDKSPVSAQWRSPALPDSDRSWYALGANYQLTANTSVDLALGYVKLRDAPMQAIDDAEGITPCNCSYATVRGNYSSSATSVGLQLNHKF</sequence>
<evidence type="ECO:0000256" key="2">
    <source>
        <dbReference type="ARBA" id="ARBA00008163"/>
    </source>
</evidence>
<dbReference type="GO" id="GO:0009279">
    <property type="term" value="C:cell outer membrane"/>
    <property type="evidence" value="ECO:0007669"/>
    <property type="project" value="UniProtKB-SubCell"/>
</dbReference>
<keyword evidence="10" id="KW-1185">Reference proteome</keyword>
<gene>
    <name evidence="9" type="ORF">HNP55_001601</name>
</gene>
<evidence type="ECO:0000256" key="1">
    <source>
        <dbReference type="ARBA" id="ARBA00004571"/>
    </source>
</evidence>
<dbReference type="PANTHER" id="PTHR35093:SF8">
    <property type="entry name" value="OUTER MEMBRANE PROTEIN NMB0088-RELATED"/>
    <property type="match status" value="1"/>
</dbReference>
<dbReference type="EMBL" id="JACHLP010000003">
    <property type="protein sequence ID" value="MBB4843082.1"/>
    <property type="molecule type" value="Genomic_DNA"/>
</dbReference>
<keyword evidence="3" id="KW-1134">Transmembrane beta strand</keyword>
<dbReference type="AlphaFoldDB" id="A0A840L8T4"/>
<dbReference type="Pfam" id="PF03349">
    <property type="entry name" value="Toluene_X"/>
    <property type="match status" value="1"/>
</dbReference>
<name>A0A840L8T4_9BURK</name>
<comment type="caution">
    <text evidence="9">The sequence shown here is derived from an EMBL/GenBank/DDBJ whole genome shotgun (WGS) entry which is preliminary data.</text>
</comment>
<evidence type="ECO:0000256" key="5">
    <source>
        <dbReference type="ARBA" id="ARBA00022729"/>
    </source>
</evidence>
<dbReference type="Gene3D" id="2.40.160.60">
    <property type="entry name" value="Outer membrane protein transport protein (OMPP1/FadL/TodX)"/>
    <property type="match status" value="1"/>
</dbReference>
<evidence type="ECO:0000256" key="8">
    <source>
        <dbReference type="SAM" id="SignalP"/>
    </source>
</evidence>